<evidence type="ECO:0000313" key="4">
    <source>
        <dbReference type="EMBL" id="PHO17026.1"/>
    </source>
</evidence>
<name>A0A2G1DFC1_9BACT</name>
<evidence type="ECO:0000313" key="6">
    <source>
        <dbReference type="Proteomes" id="UP000262712"/>
    </source>
</evidence>
<evidence type="ECO:0000313" key="5">
    <source>
        <dbReference type="Proteomes" id="UP000221222"/>
    </source>
</evidence>
<organism evidence="4 5">
    <name type="scientific">Malaciobacter molluscorum LMG 25693</name>
    <dbReference type="NCBI Taxonomy" id="870501"/>
    <lineage>
        <taxon>Bacteria</taxon>
        <taxon>Pseudomonadati</taxon>
        <taxon>Campylobacterota</taxon>
        <taxon>Epsilonproteobacteria</taxon>
        <taxon>Campylobacterales</taxon>
        <taxon>Arcobacteraceae</taxon>
        <taxon>Malaciobacter</taxon>
    </lineage>
</organism>
<sequence>MYGYVNMPMFPGFFMFIFCLVLVAFLFFYFSKKETPKESETALDILKKRLAKGEISLEEYEKLKKTIE</sequence>
<keyword evidence="5" id="KW-1185">Reference proteome</keyword>
<keyword evidence="1" id="KW-1133">Transmembrane helix</keyword>
<gene>
    <name evidence="3" type="ORF">AMOL_1815</name>
    <name evidence="4" type="ORF">CPU12_12675</name>
</gene>
<evidence type="ECO:0000259" key="2">
    <source>
        <dbReference type="Pfam" id="PF09851"/>
    </source>
</evidence>
<evidence type="ECO:0000256" key="1">
    <source>
        <dbReference type="SAM" id="Phobius"/>
    </source>
</evidence>
<dbReference type="KEGG" id="amol:AMOL_1815"/>
<reference evidence="4 5" key="1">
    <citation type="submission" date="2017-09" db="EMBL/GenBank/DDBJ databases">
        <title>Arcobacter canalis sp. nov., a new species isolated from a water canal contaminated with urban sewage.</title>
        <authorList>
            <person name="Perez-Cataluna A."/>
            <person name="Salas-Masso N."/>
            <person name="Figueras M.J."/>
        </authorList>
    </citation>
    <scope>NUCLEOTIDE SEQUENCE [LARGE SCALE GENOMIC DNA]</scope>
    <source>
        <strain evidence="4 5">F98-3</strain>
    </source>
</reference>
<dbReference type="AlphaFoldDB" id="A0A2G1DFC1"/>
<feature type="domain" description="SHOCT" evidence="2">
    <location>
        <begin position="41"/>
        <end position="67"/>
    </location>
</feature>
<dbReference type="Proteomes" id="UP000262712">
    <property type="component" value="Chromosome"/>
</dbReference>
<dbReference type="Proteomes" id="UP000221222">
    <property type="component" value="Unassembled WGS sequence"/>
</dbReference>
<dbReference type="RefSeq" id="WP_196778228.1">
    <property type="nucleotide sequence ID" value="NZ_CP032098.1"/>
</dbReference>
<keyword evidence="1" id="KW-0472">Membrane</keyword>
<dbReference type="Pfam" id="PF09851">
    <property type="entry name" value="SHOCT"/>
    <property type="match status" value="1"/>
</dbReference>
<feature type="transmembrane region" description="Helical" evidence="1">
    <location>
        <begin position="12"/>
        <end position="30"/>
    </location>
</feature>
<dbReference type="EMBL" id="CP032098">
    <property type="protein sequence ID" value="AXX92779.1"/>
    <property type="molecule type" value="Genomic_DNA"/>
</dbReference>
<proteinExistence type="predicted"/>
<keyword evidence="1" id="KW-0812">Transmembrane</keyword>
<reference evidence="3 6" key="2">
    <citation type="submission" date="2018-08" db="EMBL/GenBank/DDBJ databases">
        <title>Complete genome of the Arcobacter molluscorum type strain LMG 25693.</title>
        <authorList>
            <person name="Miller W.G."/>
            <person name="Yee E."/>
            <person name="Bono J.L."/>
        </authorList>
    </citation>
    <scope>NUCLEOTIDE SEQUENCE [LARGE SCALE GENOMIC DNA]</scope>
    <source>
        <strain evidence="3 6">CECT 7696</strain>
    </source>
</reference>
<dbReference type="InterPro" id="IPR018649">
    <property type="entry name" value="SHOCT"/>
</dbReference>
<protein>
    <recommendedName>
        <fullName evidence="2">SHOCT domain-containing protein</fullName>
    </recommendedName>
</protein>
<dbReference type="EMBL" id="NXFY01000026">
    <property type="protein sequence ID" value="PHO17026.1"/>
    <property type="molecule type" value="Genomic_DNA"/>
</dbReference>
<evidence type="ECO:0000313" key="3">
    <source>
        <dbReference type="EMBL" id="AXX92779.1"/>
    </source>
</evidence>
<accession>A0A2G1DFC1</accession>